<dbReference type="Pfam" id="PF07883">
    <property type="entry name" value="Cupin_2"/>
    <property type="match status" value="1"/>
</dbReference>
<reference evidence="3" key="1">
    <citation type="journal article" date="2019" name="Int. J. Syst. Evol. Microbiol.">
        <title>The Global Catalogue of Microorganisms (GCM) 10K type strain sequencing project: providing services to taxonomists for standard genome sequencing and annotation.</title>
        <authorList>
            <consortium name="The Broad Institute Genomics Platform"/>
            <consortium name="The Broad Institute Genome Sequencing Center for Infectious Disease"/>
            <person name="Wu L."/>
            <person name="Ma J."/>
        </authorList>
    </citation>
    <scope>NUCLEOTIDE SEQUENCE [LARGE SCALE GENOMIC DNA]</scope>
    <source>
        <strain evidence="3">JCM 17926</strain>
    </source>
</reference>
<protein>
    <submittedName>
        <fullName evidence="2">Cupin domain-containing protein</fullName>
    </submittedName>
</protein>
<dbReference type="PANTHER" id="PTHR36114:SF1">
    <property type="entry name" value="16.7 KDA PROTEIN IN WHIE LOCUS"/>
    <property type="match status" value="1"/>
</dbReference>
<dbReference type="SUPFAM" id="SSF51182">
    <property type="entry name" value="RmlC-like cupins"/>
    <property type="match status" value="1"/>
</dbReference>
<dbReference type="Gene3D" id="2.60.120.10">
    <property type="entry name" value="Jelly Rolls"/>
    <property type="match status" value="1"/>
</dbReference>
<comment type="caution">
    <text evidence="2">The sequence shown here is derived from an EMBL/GenBank/DDBJ whole genome shotgun (WGS) entry which is preliminary data.</text>
</comment>
<dbReference type="InterPro" id="IPR014710">
    <property type="entry name" value="RmlC-like_jellyroll"/>
</dbReference>
<dbReference type="InterPro" id="IPR013096">
    <property type="entry name" value="Cupin_2"/>
</dbReference>
<sequence>MGKSEIEKVTLSEKFSLINDHWNPRVAGELNGQQVKLAKFLGPFEWHHHANEDEFFMVMKGQIEIHLRDKVVTLRPGEFLIVPRGVEHRPVANEEAEVLMFEPASTINTGNLENSDRTRTRLSKI</sequence>
<dbReference type="PANTHER" id="PTHR36114">
    <property type="entry name" value="16.7 KDA PROTEIN IN WHIE LOCUS"/>
    <property type="match status" value="1"/>
</dbReference>
<dbReference type="Proteomes" id="UP001500552">
    <property type="component" value="Unassembled WGS sequence"/>
</dbReference>
<dbReference type="EMBL" id="BAABHC010000029">
    <property type="protein sequence ID" value="GAA4440893.1"/>
    <property type="molecule type" value="Genomic_DNA"/>
</dbReference>
<dbReference type="InterPro" id="IPR011051">
    <property type="entry name" value="RmlC_Cupin_sf"/>
</dbReference>
<keyword evidence="3" id="KW-1185">Reference proteome</keyword>
<evidence type="ECO:0000313" key="3">
    <source>
        <dbReference type="Proteomes" id="UP001500552"/>
    </source>
</evidence>
<gene>
    <name evidence="2" type="ORF">GCM10023188_38710</name>
</gene>
<evidence type="ECO:0000259" key="1">
    <source>
        <dbReference type="Pfam" id="PF07883"/>
    </source>
</evidence>
<organism evidence="2 3">
    <name type="scientific">Pontibacter saemangeumensis</name>
    <dbReference type="NCBI Taxonomy" id="1084525"/>
    <lineage>
        <taxon>Bacteria</taxon>
        <taxon>Pseudomonadati</taxon>
        <taxon>Bacteroidota</taxon>
        <taxon>Cytophagia</taxon>
        <taxon>Cytophagales</taxon>
        <taxon>Hymenobacteraceae</taxon>
        <taxon>Pontibacter</taxon>
    </lineage>
</organism>
<dbReference type="RefSeq" id="WP_345161423.1">
    <property type="nucleotide sequence ID" value="NZ_BAABHC010000029.1"/>
</dbReference>
<proteinExistence type="predicted"/>
<dbReference type="InterPro" id="IPR052044">
    <property type="entry name" value="PKS_Associated_Protein"/>
</dbReference>
<dbReference type="CDD" id="cd02226">
    <property type="entry name" value="cupin_YdbB-like"/>
    <property type="match status" value="1"/>
</dbReference>
<accession>A0ABP8LZ49</accession>
<evidence type="ECO:0000313" key="2">
    <source>
        <dbReference type="EMBL" id="GAA4440893.1"/>
    </source>
</evidence>
<name>A0ABP8LZ49_9BACT</name>
<feature type="domain" description="Cupin type-2" evidence="1">
    <location>
        <begin position="44"/>
        <end position="99"/>
    </location>
</feature>